<sequence>MKVDSEKDYSNSFFTHDGCTFYYEVRGSGQPLLFLNGSASTIDAVSLLVDYFAKSFTVSIHDQRGLGKTSIPEGPYSMAQYAADAIALADHLGWKSFNVLGISFGGMVAQELAATYPNRVIRMALCCTSPGGDGGSSYPLHELASLDPGIRADRSLILSDTRFNDQWFLDHPEDLIYRRSADVTSDTEKRRGELLQLEARRHHDVWDRLPNVSAEVLIASGTFDGIAPPANGQAIASRIAASEYREYNGGHMFFIQDRSALKEIVQFLDLD</sequence>
<evidence type="ECO:0000313" key="4">
    <source>
        <dbReference type="EMBL" id="CAB4807904.1"/>
    </source>
</evidence>
<dbReference type="SUPFAM" id="SSF53474">
    <property type="entry name" value="alpha/beta-Hydrolases"/>
    <property type="match status" value="1"/>
</dbReference>
<dbReference type="InterPro" id="IPR050471">
    <property type="entry name" value="AB_hydrolase"/>
</dbReference>
<evidence type="ECO:0000313" key="5">
    <source>
        <dbReference type="EMBL" id="CAB4891796.1"/>
    </source>
</evidence>
<protein>
    <submittedName>
        <fullName evidence="5">Unannotated protein</fullName>
    </submittedName>
</protein>
<reference evidence="5" key="1">
    <citation type="submission" date="2020-05" db="EMBL/GenBank/DDBJ databases">
        <authorList>
            <person name="Chiriac C."/>
            <person name="Salcher M."/>
            <person name="Ghai R."/>
            <person name="Kavagutti S V."/>
        </authorList>
    </citation>
    <scope>NUCLEOTIDE SEQUENCE</scope>
</reference>
<dbReference type="PRINTS" id="PR00111">
    <property type="entry name" value="ABHYDROLASE"/>
</dbReference>
<accession>A0A6J7F867</accession>
<dbReference type="Gene3D" id="3.40.50.1820">
    <property type="entry name" value="alpha/beta hydrolase"/>
    <property type="match status" value="1"/>
</dbReference>
<proteinExistence type="predicted"/>
<dbReference type="PANTHER" id="PTHR43433:SF5">
    <property type="entry name" value="AB HYDROLASE-1 DOMAIN-CONTAINING PROTEIN"/>
    <property type="match status" value="1"/>
</dbReference>
<evidence type="ECO:0000313" key="6">
    <source>
        <dbReference type="EMBL" id="CAB5032090.1"/>
    </source>
</evidence>
<evidence type="ECO:0000259" key="1">
    <source>
        <dbReference type="Pfam" id="PF00561"/>
    </source>
</evidence>
<dbReference type="EMBL" id="CAEZZP010000012">
    <property type="protein sequence ID" value="CAB4764352.1"/>
    <property type="molecule type" value="Genomic_DNA"/>
</dbReference>
<evidence type="ECO:0000313" key="3">
    <source>
        <dbReference type="EMBL" id="CAB4764352.1"/>
    </source>
</evidence>
<dbReference type="AlphaFoldDB" id="A0A6J7F867"/>
<dbReference type="PANTHER" id="PTHR43433">
    <property type="entry name" value="HYDROLASE, ALPHA/BETA FOLD FAMILY PROTEIN"/>
    <property type="match status" value="1"/>
</dbReference>
<organism evidence="5">
    <name type="scientific">freshwater metagenome</name>
    <dbReference type="NCBI Taxonomy" id="449393"/>
    <lineage>
        <taxon>unclassified sequences</taxon>
        <taxon>metagenomes</taxon>
        <taxon>ecological metagenomes</taxon>
    </lineage>
</organism>
<name>A0A6J7F867_9ZZZZ</name>
<dbReference type="Pfam" id="PF00561">
    <property type="entry name" value="Abhydrolase_1"/>
    <property type="match status" value="1"/>
</dbReference>
<evidence type="ECO:0000313" key="2">
    <source>
        <dbReference type="EMBL" id="CAB4709039.1"/>
    </source>
</evidence>
<gene>
    <name evidence="2" type="ORF">UFOPK2658_00283</name>
    <name evidence="3" type="ORF">UFOPK2880_00335</name>
    <name evidence="4" type="ORF">UFOPK3004_01047</name>
    <name evidence="5" type="ORF">UFOPK3494_00418</name>
    <name evidence="6" type="ORF">UFOPK4134_01098</name>
</gene>
<feature type="domain" description="AB hydrolase-1" evidence="1">
    <location>
        <begin position="31"/>
        <end position="256"/>
    </location>
</feature>
<dbReference type="InterPro" id="IPR000073">
    <property type="entry name" value="AB_hydrolase_1"/>
</dbReference>
<dbReference type="EMBL" id="CAFBMF010000016">
    <property type="protein sequence ID" value="CAB4891796.1"/>
    <property type="molecule type" value="Genomic_DNA"/>
</dbReference>
<dbReference type="EMBL" id="CAFBPS010000083">
    <property type="protein sequence ID" value="CAB5032090.1"/>
    <property type="molecule type" value="Genomic_DNA"/>
</dbReference>
<dbReference type="InterPro" id="IPR029058">
    <property type="entry name" value="AB_hydrolase_fold"/>
</dbReference>
<dbReference type="EMBL" id="CAFAAL010000090">
    <property type="protein sequence ID" value="CAB4807904.1"/>
    <property type="molecule type" value="Genomic_DNA"/>
</dbReference>
<dbReference type="EMBL" id="CAEZYH010000005">
    <property type="protein sequence ID" value="CAB4709039.1"/>
    <property type="molecule type" value="Genomic_DNA"/>
</dbReference>